<evidence type="ECO:0000256" key="1">
    <source>
        <dbReference type="SAM" id="MobiDB-lite"/>
    </source>
</evidence>
<protein>
    <submittedName>
        <fullName evidence="2">Uncharacterized protein</fullName>
    </submittedName>
</protein>
<dbReference type="EMBL" id="GL445681">
    <property type="protein sequence ID" value="EFN89250.1"/>
    <property type="molecule type" value="Genomic_DNA"/>
</dbReference>
<gene>
    <name evidence="2" type="ORF">EAI_16743</name>
</gene>
<sequence length="25" mass="2994">WIHHYTPESNRQAAEWKATGETRPK</sequence>
<reference evidence="2 3" key="1">
    <citation type="journal article" date="2010" name="Science">
        <title>Genomic comparison of the ants Camponotus floridanus and Harpegnathos saltator.</title>
        <authorList>
            <person name="Bonasio R."/>
            <person name="Zhang G."/>
            <person name="Ye C."/>
            <person name="Mutti N.S."/>
            <person name="Fang X."/>
            <person name="Qin N."/>
            <person name="Donahue G."/>
            <person name="Yang P."/>
            <person name="Li Q."/>
            <person name="Li C."/>
            <person name="Zhang P."/>
            <person name="Huang Z."/>
            <person name="Berger S.L."/>
            <person name="Reinberg D."/>
            <person name="Wang J."/>
            <person name="Liebig J."/>
        </authorList>
    </citation>
    <scope>NUCLEOTIDE SEQUENCE [LARGE SCALE GENOMIC DNA]</scope>
    <source>
        <strain evidence="2 3">R22 G/1</strain>
    </source>
</reference>
<evidence type="ECO:0000313" key="3">
    <source>
        <dbReference type="Proteomes" id="UP000008237"/>
    </source>
</evidence>
<keyword evidence="3" id="KW-1185">Reference proteome</keyword>
<dbReference type="AlphaFoldDB" id="E2B4Y6"/>
<proteinExistence type="predicted"/>
<feature type="non-terminal residue" evidence="2">
    <location>
        <position position="25"/>
    </location>
</feature>
<evidence type="ECO:0000313" key="2">
    <source>
        <dbReference type="EMBL" id="EFN89250.1"/>
    </source>
</evidence>
<accession>E2B4Y6</accession>
<feature type="non-terminal residue" evidence="2">
    <location>
        <position position="1"/>
    </location>
</feature>
<dbReference type="Proteomes" id="UP000008237">
    <property type="component" value="Unassembled WGS sequence"/>
</dbReference>
<name>E2B4Y6_HARSA</name>
<organism evidence="3">
    <name type="scientific">Harpegnathos saltator</name>
    <name type="common">Jerdon's jumping ant</name>
    <dbReference type="NCBI Taxonomy" id="610380"/>
    <lineage>
        <taxon>Eukaryota</taxon>
        <taxon>Metazoa</taxon>
        <taxon>Ecdysozoa</taxon>
        <taxon>Arthropoda</taxon>
        <taxon>Hexapoda</taxon>
        <taxon>Insecta</taxon>
        <taxon>Pterygota</taxon>
        <taxon>Neoptera</taxon>
        <taxon>Endopterygota</taxon>
        <taxon>Hymenoptera</taxon>
        <taxon>Apocrita</taxon>
        <taxon>Aculeata</taxon>
        <taxon>Formicoidea</taxon>
        <taxon>Formicidae</taxon>
        <taxon>Ponerinae</taxon>
        <taxon>Ponerini</taxon>
        <taxon>Harpegnathos</taxon>
    </lineage>
</organism>
<feature type="region of interest" description="Disordered" evidence="1">
    <location>
        <begin position="1"/>
        <end position="25"/>
    </location>
</feature>
<dbReference type="InParanoid" id="E2B4Y6"/>